<dbReference type="CDD" id="cd19087">
    <property type="entry name" value="AKR_AKR12A1_B1_C1"/>
    <property type="match status" value="1"/>
</dbReference>
<sequence>MKYKTVGKTGIQVSELCFGTMSFGGNADKETSKKLFHRCLDKGINFFDSANVYSDGVAEEILGELIEGKRDELVITTKAGFPTGADLNARGASRRHLLLSVEQSLKRLKTDRVEFYFIHRFDSLTAIEETVRTLDDLQKQGKILYPAVSNWAAWQIAKALGISAKEGLAGFELVQPMYNLVKRQAEVEILPLAESEQLGVISYSPLGGGLLTGKYGVGKKPASGRLVDQSNYTKRYEESIYYDIADRFSAYARERDVHPATLAVAWVLGNPAITSPIIGARNLEQLEPSLAAVDLDFTSQWREEITALSIDPPLATDRSEEAGQ</sequence>
<keyword evidence="4" id="KW-1185">Reference proteome</keyword>
<dbReference type="RefSeq" id="WP_182299638.1">
    <property type="nucleotide sequence ID" value="NZ_CP041969.1"/>
</dbReference>
<accession>A0A7G5C2H0</accession>
<reference evidence="3 4" key="1">
    <citation type="submission" date="2019-07" db="EMBL/GenBank/DDBJ databases">
        <authorList>
            <person name="Kim J.K."/>
            <person name="Cheong H.-M."/>
            <person name="Choi Y."/>
            <person name="Hwang K.J."/>
            <person name="Lee S."/>
            <person name="Choi C."/>
        </authorList>
    </citation>
    <scope>NUCLEOTIDE SEQUENCE [LARGE SCALE GENOMIC DNA]</scope>
    <source>
        <strain evidence="3 4">KS 22</strain>
    </source>
</reference>
<dbReference type="EMBL" id="CP041969">
    <property type="protein sequence ID" value="QMV43404.1"/>
    <property type="molecule type" value="Genomic_DNA"/>
</dbReference>
<evidence type="ECO:0000313" key="3">
    <source>
        <dbReference type="EMBL" id="QMV43404.1"/>
    </source>
</evidence>
<gene>
    <name evidence="3" type="ORF">FPL14_21150</name>
</gene>
<proteinExistence type="predicted"/>
<dbReference type="Proteomes" id="UP000515679">
    <property type="component" value="Chromosome"/>
</dbReference>
<evidence type="ECO:0000256" key="1">
    <source>
        <dbReference type="ARBA" id="ARBA00023002"/>
    </source>
</evidence>
<keyword evidence="1" id="KW-0560">Oxidoreductase</keyword>
<dbReference type="GO" id="GO:0016491">
    <property type="term" value="F:oxidoreductase activity"/>
    <property type="evidence" value="ECO:0007669"/>
    <property type="project" value="UniProtKB-KW"/>
</dbReference>
<dbReference type="Pfam" id="PF00248">
    <property type="entry name" value="Aldo_ket_red"/>
    <property type="match status" value="1"/>
</dbReference>
<dbReference type="PANTHER" id="PTHR43364:SF4">
    <property type="entry name" value="NAD(P)-LINKED OXIDOREDUCTASE SUPERFAMILY PROTEIN"/>
    <property type="match status" value="1"/>
</dbReference>
<dbReference type="AlphaFoldDB" id="A0A7G5C2H0"/>
<organism evidence="3 4">
    <name type="scientific">Cohnella cholangitidis</name>
    <dbReference type="NCBI Taxonomy" id="2598458"/>
    <lineage>
        <taxon>Bacteria</taxon>
        <taxon>Bacillati</taxon>
        <taxon>Bacillota</taxon>
        <taxon>Bacilli</taxon>
        <taxon>Bacillales</taxon>
        <taxon>Paenibacillaceae</taxon>
        <taxon>Cohnella</taxon>
    </lineage>
</organism>
<dbReference type="InterPro" id="IPR050523">
    <property type="entry name" value="AKR_Detox_Biosynth"/>
</dbReference>
<dbReference type="KEGG" id="cchl:FPL14_21150"/>
<dbReference type="GO" id="GO:0005829">
    <property type="term" value="C:cytosol"/>
    <property type="evidence" value="ECO:0007669"/>
    <property type="project" value="TreeGrafter"/>
</dbReference>
<evidence type="ECO:0000313" key="4">
    <source>
        <dbReference type="Proteomes" id="UP000515679"/>
    </source>
</evidence>
<protein>
    <submittedName>
        <fullName evidence="3">Aldo/keto reductase</fullName>
    </submittedName>
</protein>
<dbReference type="InterPro" id="IPR023210">
    <property type="entry name" value="NADP_OxRdtase_dom"/>
</dbReference>
<name>A0A7G5C2H0_9BACL</name>
<dbReference type="SUPFAM" id="SSF51430">
    <property type="entry name" value="NAD(P)-linked oxidoreductase"/>
    <property type="match status" value="1"/>
</dbReference>
<dbReference type="FunFam" id="3.20.20.100:FF:000004">
    <property type="entry name" value="Oxidoreductase, aldo/keto reductase"/>
    <property type="match status" value="1"/>
</dbReference>
<evidence type="ECO:0000259" key="2">
    <source>
        <dbReference type="Pfam" id="PF00248"/>
    </source>
</evidence>
<dbReference type="PANTHER" id="PTHR43364">
    <property type="entry name" value="NADH-SPECIFIC METHYLGLYOXAL REDUCTASE-RELATED"/>
    <property type="match status" value="1"/>
</dbReference>
<feature type="domain" description="NADP-dependent oxidoreductase" evidence="2">
    <location>
        <begin position="15"/>
        <end position="308"/>
    </location>
</feature>
<dbReference type="Gene3D" id="3.20.20.100">
    <property type="entry name" value="NADP-dependent oxidoreductase domain"/>
    <property type="match status" value="1"/>
</dbReference>
<dbReference type="InterPro" id="IPR036812">
    <property type="entry name" value="NAD(P)_OxRdtase_dom_sf"/>
</dbReference>